<dbReference type="PANTHER" id="PTHR30457">
    <property type="entry name" value="5'-NUCLEOTIDASE SURE"/>
    <property type="match status" value="1"/>
</dbReference>
<dbReference type="HAMAP" id="MF_00060">
    <property type="entry name" value="SurE"/>
    <property type="match status" value="1"/>
</dbReference>
<dbReference type="InterPro" id="IPR002828">
    <property type="entry name" value="SurE-like_Pase/nucleotidase"/>
</dbReference>
<accession>A0AAW1J3D4</accession>
<comment type="caution">
    <text evidence="6">The sequence shown here is derived from an EMBL/GenBank/DDBJ whole genome shotgun (WGS) entry which is preliminary data.</text>
</comment>
<organism evidence="6 7">
    <name type="scientific">Saponaria officinalis</name>
    <name type="common">Common soapwort</name>
    <name type="synonym">Lychnis saponaria</name>
    <dbReference type="NCBI Taxonomy" id="3572"/>
    <lineage>
        <taxon>Eukaryota</taxon>
        <taxon>Viridiplantae</taxon>
        <taxon>Streptophyta</taxon>
        <taxon>Embryophyta</taxon>
        <taxon>Tracheophyta</taxon>
        <taxon>Spermatophyta</taxon>
        <taxon>Magnoliopsida</taxon>
        <taxon>eudicotyledons</taxon>
        <taxon>Gunneridae</taxon>
        <taxon>Pentapetalae</taxon>
        <taxon>Caryophyllales</taxon>
        <taxon>Caryophyllaceae</taxon>
        <taxon>Caryophylleae</taxon>
        <taxon>Saponaria</taxon>
    </lineage>
</organism>
<feature type="compositionally biased region" description="Polar residues" evidence="4">
    <location>
        <begin position="60"/>
        <end position="75"/>
    </location>
</feature>
<reference evidence="6" key="1">
    <citation type="submission" date="2024-03" db="EMBL/GenBank/DDBJ databases">
        <title>WGS assembly of Saponaria officinalis var. Norfolk2.</title>
        <authorList>
            <person name="Jenkins J."/>
            <person name="Shu S."/>
            <person name="Grimwood J."/>
            <person name="Barry K."/>
            <person name="Goodstein D."/>
            <person name="Schmutz J."/>
            <person name="Leebens-Mack J."/>
            <person name="Osbourn A."/>
        </authorList>
    </citation>
    <scope>NUCLEOTIDE SEQUENCE [LARGE SCALE GENOMIC DNA]</scope>
    <source>
        <strain evidence="6">JIC</strain>
    </source>
</reference>
<evidence type="ECO:0000256" key="3">
    <source>
        <dbReference type="ARBA" id="ARBA00022801"/>
    </source>
</evidence>
<evidence type="ECO:0000256" key="2">
    <source>
        <dbReference type="ARBA" id="ARBA00022723"/>
    </source>
</evidence>
<keyword evidence="2" id="KW-0479">Metal-binding</keyword>
<dbReference type="AlphaFoldDB" id="A0AAW1J3D4"/>
<keyword evidence="7" id="KW-1185">Reference proteome</keyword>
<evidence type="ECO:0000256" key="1">
    <source>
        <dbReference type="ARBA" id="ARBA00011062"/>
    </source>
</evidence>
<feature type="domain" description="Survival protein SurE-like phosphatase/nucleotidase" evidence="5">
    <location>
        <begin position="89"/>
        <end position="280"/>
    </location>
</feature>
<evidence type="ECO:0000313" key="6">
    <source>
        <dbReference type="EMBL" id="KAK9697240.1"/>
    </source>
</evidence>
<gene>
    <name evidence="6" type="ORF">RND81_08G024100</name>
</gene>
<protein>
    <recommendedName>
        <fullName evidence="5">Survival protein SurE-like phosphatase/nucleotidase domain-containing protein</fullName>
    </recommendedName>
</protein>
<dbReference type="Gene3D" id="3.40.1210.10">
    <property type="entry name" value="Survival protein SurE-like phosphatase/nucleotidase"/>
    <property type="match status" value="1"/>
</dbReference>
<dbReference type="Proteomes" id="UP001443914">
    <property type="component" value="Unassembled WGS sequence"/>
</dbReference>
<dbReference type="GO" id="GO:0008252">
    <property type="term" value="F:nucleotidase activity"/>
    <property type="evidence" value="ECO:0007669"/>
    <property type="project" value="InterPro"/>
</dbReference>
<keyword evidence="3" id="KW-0378">Hydrolase</keyword>
<evidence type="ECO:0000256" key="4">
    <source>
        <dbReference type="SAM" id="MobiDB-lite"/>
    </source>
</evidence>
<sequence length="412" mass="44229">MAMNRNALPPSLVANLQQVLTRRNNGGGDGGGESTRSEKDELTQSTPEEETSPEAQAQAHPSTARSEQGELTQLKSGDEVVEEREKPVVLVTNADGIESPGLVSLVDALVRQGLYDVNVCAPQFDKSASGHSLTVRETVEVNSAEISGATAFEVCGTPADCVSLALSQTLFSWSKPVLVLSGINRGSSCGQNMLYSGAIAGAREAVFCGVSALCLSMDWKTDVSSENDWKDAVDICLPLITAAINDIMNGSFPKSCFLNIEIPISPSTNKGFRVTKQSLWRSGLSWRAISSYKHPSAMNYMSNQQSLGIQLAQLGRDASAAGAARRVNTQKKSVEIESVGVARKPNSQQTIRKHFRLEFSDQDVENTDEDLDFKAVQNGFVAITPLALSADLQSETHSSVSNWLSSVLEGEQ</sequence>
<dbReference type="EMBL" id="JBDFQZ010000008">
    <property type="protein sequence ID" value="KAK9697240.1"/>
    <property type="molecule type" value="Genomic_DNA"/>
</dbReference>
<dbReference type="PANTHER" id="PTHR30457:SF5">
    <property type="entry name" value="OS01G0709400 PROTEIN"/>
    <property type="match status" value="1"/>
</dbReference>
<name>A0AAW1J3D4_SAPOF</name>
<evidence type="ECO:0000259" key="5">
    <source>
        <dbReference type="Pfam" id="PF01975"/>
    </source>
</evidence>
<dbReference type="InterPro" id="IPR030048">
    <property type="entry name" value="SurE"/>
</dbReference>
<dbReference type="InterPro" id="IPR036523">
    <property type="entry name" value="SurE-like_sf"/>
</dbReference>
<feature type="region of interest" description="Disordered" evidence="4">
    <location>
        <begin position="1"/>
        <end position="83"/>
    </location>
</feature>
<comment type="similarity">
    <text evidence="1">Belongs to the SurE nucleotidase family.</text>
</comment>
<proteinExistence type="inferred from homology"/>
<feature type="compositionally biased region" description="Polar residues" evidence="4">
    <location>
        <begin position="14"/>
        <end position="24"/>
    </location>
</feature>
<evidence type="ECO:0000313" key="7">
    <source>
        <dbReference type="Proteomes" id="UP001443914"/>
    </source>
</evidence>
<dbReference type="GO" id="GO:0046872">
    <property type="term" value="F:metal ion binding"/>
    <property type="evidence" value="ECO:0007669"/>
    <property type="project" value="UniProtKB-KW"/>
</dbReference>
<dbReference type="SUPFAM" id="SSF64167">
    <property type="entry name" value="SurE-like"/>
    <property type="match status" value="1"/>
</dbReference>
<dbReference type="Pfam" id="PF01975">
    <property type="entry name" value="SurE"/>
    <property type="match status" value="1"/>
</dbReference>